<gene>
    <name evidence="2" type="ORF">A2729_05015</name>
</gene>
<dbReference type="PANTHER" id="PTHR39963:SF1">
    <property type="entry name" value="MNMC-LIKE METHYLTRANSFERASE DOMAIN-CONTAINING PROTEIN"/>
    <property type="match status" value="1"/>
</dbReference>
<dbReference type="STRING" id="1797532.A2729_05015"/>
<sequence length="229" mass="25923">MSSIQKLKKIITADNTESFLNEEVQESYHSHSGAVEEAYKKYVIPCKIKELAKTGEIRILDVCFGIGYNSAAAISAALEENPNCKIEVIGLELDPDIVNQIQHLNPPIPYYQHYKQLSTNTLQFTKDNVTVKILLGDAHQTSTTLQDNYFDAIFFDPFSPKTHPHMWTTSLFTEMYRVIKEHAILATYSCARVVRDNMKEAGFIYDDGPIVGRRGPGTIAFKMEIELKI</sequence>
<dbReference type="PANTHER" id="PTHR39963">
    <property type="entry name" value="SLL0983 PROTEIN"/>
    <property type="match status" value="1"/>
</dbReference>
<dbReference type="InterPro" id="IPR008471">
    <property type="entry name" value="MnmC-like_methylTransf"/>
</dbReference>
<reference evidence="2 3" key="1">
    <citation type="journal article" date="2016" name="Nat. Commun.">
        <title>Thousands of microbial genomes shed light on interconnected biogeochemical processes in an aquifer system.</title>
        <authorList>
            <person name="Anantharaman K."/>
            <person name="Brown C.T."/>
            <person name="Hug L.A."/>
            <person name="Sharon I."/>
            <person name="Castelle C.J."/>
            <person name="Probst A.J."/>
            <person name="Thomas B.C."/>
            <person name="Singh A."/>
            <person name="Wilkins M.J."/>
            <person name="Karaoz U."/>
            <person name="Brodie E.L."/>
            <person name="Williams K.H."/>
            <person name="Hubbard S.S."/>
            <person name="Banfield J.F."/>
        </authorList>
    </citation>
    <scope>NUCLEOTIDE SEQUENCE [LARGE SCALE GENOMIC DNA]</scope>
</reference>
<name>A0A1G1XTP0_9BACT</name>
<dbReference type="GO" id="GO:0016645">
    <property type="term" value="F:oxidoreductase activity, acting on the CH-NH group of donors"/>
    <property type="evidence" value="ECO:0007669"/>
    <property type="project" value="InterPro"/>
</dbReference>
<comment type="caution">
    <text evidence="2">The sequence shown here is derived from an EMBL/GenBank/DDBJ whole genome shotgun (WGS) entry which is preliminary data.</text>
</comment>
<dbReference type="AlphaFoldDB" id="A0A1G1XTP0"/>
<dbReference type="Proteomes" id="UP000178930">
    <property type="component" value="Unassembled WGS sequence"/>
</dbReference>
<dbReference type="SUPFAM" id="SSF53335">
    <property type="entry name" value="S-adenosyl-L-methionine-dependent methyltransferases"/>
    <property type="match status" value="1"/>
</dbReference>
<dbReference type="InterPro" id="IPR029063">
    <property type="entry name" value="SAM-dependent_MTases_sf"/>
</dbReference>
<accession>A0A1G1XTP0</accession>
<dbReference type="EMBL" id="MHIB01000047">
    <property type="protein sequence ID" value="OGY42970.1"/>
    <property type="molecule type" value="Genomic_DNA"/>
</dbReference>
<dbReference type="Gene3D" id="3.40.50.150">
    <property type="entry name" value="Vaccinia Virus protein VP39"/>
    <property type="match status" value="1"/>
</dbReference>
<feature type="domain" description="MnmC-like methyltransferase" evidence="1">
    <location>
        <begin position="117"/>
        <end position="222"/>
    </location>
</feature>
<protein>
    <recommendedName>
        <fullName evidence="1">MnmC-like methyltransferase domain-containing protein</fullName>
    </recommendedName>
</protein>
<proteinExistence type="predicted"/>
<evidence type="ECO:0000313" key="3">
    <source>
        <dbReference type="Proteomes" id="UP000178930"/>
    </source>
</evidence>
<dbReference type="CDD" id="cd02440">
    <property type="entry name" value="AdoMet_MTases"/>
    <property type="match status" value="1"/>
</dbReference>
<dbReference type="Pfam" id="PF05430">
    <property type="entry name" value="Methyltransf_30"/>
    <property type="match status" value="1"/>
</dbReference>
<organism evidence="2 3">
    <name type="scientific">Candidatus Buchananbacteria bacterium RIFCSPHIGHO2_01_FULL_39_14</name>
    <dbReference type="NCBI Taxonomy" id="1797532"/>
    <lineage>
        <taxon>Bacteria</taxon>
        <taxon>Candidatus Buchananiibacteriota</taxon>
    </lineage>
</organism>
<evidence type="ECO:0000313" key="2">
    <source>
        <dbReference type="EMBL" id="OGY42970.1"/>
    </source>
</evidence>
<evidence type="ECO:0000259" key="1">
    <source>
        <dbReference type="Pfam" id="PF05430"/>
    </source>
</evidence>